<dbReference type="InterPro" id="IPR010917">
    <property type="entry name" value="TonB_rcpt_CS"/>
</dbReference>
<comment type="similarity">
    <text evidence="9 11">Belongs to the TonB-dependent receptor family.</text>
</comment>
<dbReference type="Gene3D" id="2.40.170.20">
    <property type="entry name" value="TonB-dependent receptor, beta-barrel domain"/>
    <property type="match status" value="1"/>
</dbReference>
<dbReference type="PROSITE" id="PS01156">
    <property type="entry name" value="TONB_DEPENDENT_REC_2"/>
    <property type="match status" value="1"/>
</dbReference>
<evidence type="ECO:0000313" key="16">
    <source>
        <dbReference type="Proteomes" id="UP000288395"/>
    </source>
</evidence>
<evidence type="ECO:0000256" key="11">
    <source>
        <dbReference type="RuleBase" id="RU003357"/>
    </source>
</evidence>
<reference evidence="16" key="1">
    <citation type="journal article" date="2018" name="Front. Microbiol.">
        <title>Genome-Based Analysis Reveals the Taxonomy and Diversity of the Family Idiomarinaceae.</title>
        <authorList>
            <person name="Liu Y."/>
            <person name="Lai Q."/>
            <person name="Shao Z."/>
        </authorList>
    </citation>
    <scope>NUCLEOTIDE SEQUENCE [LARGE SCALE GENOMIC DNA]</scope>
    <source>
        <strain evidence="16">GBPy7</strain>
    </source>
</reference>
<comment type="subcellular location">
    <subcellularLocation>
        <location evidence="1 9">Cell outer membrane</location>
        <topology evidence="1 9">Multi-pass membrane protein</topology>
    </subcellularLocation>
</comment>
<keyword evidence="8 9" id="KW-0998">Cell outer membrane</keyword>
<dbReference type="Pfam" id="PF00593">
    <property type="entry name" value="TonB_dep_Rec_b-barrel"/>
    <property type="match status" value="1"/>
</dbReference>
<gene>
    <name evidence="15" type="ORF">CWE08_09490</name>
</gene>
<evidence type="ECO:0000256" key="12">
    <source>
        <dbReference type="SAM" id="SignalP"/>
    </source>
</evidence>
<feature type="chain" id="PRO_5019449787" evidence="12">
    <location>
        <begin position="39"/>
        <end position="753"/>
    </location>
</feature>
<evidence type="ECO:0000259" key="13">
    <source>
        <dbReference type="Pfam" id="PF00593"/>
    </source>
</evidence>
<dbReference type="AlphaFoldDB" id="A0A432VTB7"/>
<evidence type="ECO:0000256" key="5">
    <source>
        <dbReference type="ARBA" id="ARBA00022729"/>
    </source>
</evidence>
<keyword evidence="2 9" id="KW-0813">Transport</keyword>
<evidence type="ECO:0000256" key="2">
    <source>
        <dbReference type="ARBA" id="ARBA00022448"/>
    </source>
</evidence>
<accession>A0A432VTB7</accession>
<dbReference type="SUPFAM" id="SSF56935">
    <property type="entry name" value="Porins"/>
    <property type="match status" value="1"/>
</dbReference>
<evidence type="ECO:0000256" key="7">
    <source>
        <dbReference type="ARBA" id="ARBA00023136"/>
    </source>
</evidence>
<keyword evidence="5 12" id="KW-0732">Signal</keyword>
<dbReference type="GO" id="GO:0033214">
    <property type="term" value="P:siderophore-iron import into cell"/>
    <property type="evidence" value="ECO:0007669"/>
    <property type="project" value="TreeGrafter"/>
</dbReference>
<keyword evidence="6 11" id="KW-0798">TonB box</keyword>
<dbReference type="InterPro" id="IPR037066">
    <property type="entry name" value="Plug_dom_sf"/>
</dbReference>
<dbReference type="PANTHER" id="PTHR30442:SF0">
    <property type="entry name" value="FE(3+) DICITRATE TRANSPORT PROTEIN FECA"/>
    <property type="match status" value="1"/>
</dbReference>
<dbReference type="Pfam" id="PF07715">
    <property type="entry name" value="Plug"/>
    <property type="match status" value="1"/>
</dbReference>
<feature type="domain" description="TonB-dependent receptor-like beta-barrel" evidence="13">
    <location>
        <begin position="280"/>
        <end position="723"/>
    </location>
</feature>
<comment type="caution">
    <text evidence="15">The sequence shown here is derived from an EMBL/GenBank/DDBJ whole genome shotgun (WGS) entry which is preliminary data.</text>
</comment>
<evidence type="ECO:0000256" key="3">
    <source>
        <dbReference type="ARBA" id="ARBA00022452"/>
    </source>
</evidence>
<name>A0A432VTB7_9GAMM</name>
<dbReference type="PROSITE" id="PS52016">
    <property type="entry name" value="TONB_DEPENDENT_REC_3"/>
    <property type="match status" value="1"/>
</dbReference>
<evidence type="ECO:0000256" key="9">
    <source>
        <dbReference type="PROSITE-ProRule" id="PRU01360"/>
    </source>
</evidence>
<keyword evidence="15" id="KW-0675">Receptor</keyword>
<evidence type="ECO:0000256" key="6">
    <source>
        <dbReference type="ARBA" id="ARBA00023077"/>
    </source>
</evidence>
<evidence type="ECO:0000313" key="15">
    <source>
        <dbReference type="EMBL" id="RUO19701.1"/>
    </source>
</evidence>
<protein>
    <submittedName>
        <fullName evidence="15">TonB-dependent receptor</fullName>
    </submittedName>
</protein>
<dbReference type="EMBL" id="PIPJ01000007">
    <property type="protein sequence ID" value="RUO19701.1"/>
    <property type="molecule type" value="Genomic_DNA"/>
</dbReference>
<dbReference type="OrthoDB" id="9760494at2"/>
<evidence type="ECO:0000256" key="4">
    <source>
        <dbReference type="ARBA" id="ARBA00022692"/>
    </source>
</evidence>
<feature type="domain" description="TonB-dependent receptor plug" evidence="14">
    <location>
        <begin position="72"/>
        <end position="182"/>
    </location>
</feature>
<dbReference type="GO" id="GO:0009279">
    <property type="term" value="C:cell outer membrane"/>
    <property type="evidence" value="ECO:0007669"/>
    <property type="project" value="UniProtKB-SubCell"/>
</dbReference>
<keyword evidence="16" id="KW-1185">Reference proteome</keyword>
<dbReference type="InterPro" id="IPR039426">
    <property type="entry name" value="TonB-dep_rcpt-like"/>
</dbReference>
<sequence>MPLTASPQGTRSKAKLSLLTLAVATALSANLFAGNAFAQESANEQASAQQPNQGNNRTGIERISILGSAAAVSEAPGSAYYMSEEELKEFEYTDIMRALGNVPGVYVLEEDGYGLRPNIGMRGTGVNRSDKITVMEDGILAAPAPYASPAAYYFPTFARIEAMEVLKGSSSIQYGPRTTGGVLNLVSRSIPTEDFAGFVDVAAGEDGYGKFHTYMGGSGERAGGVFEALRYQADGFKDMVNGDTGFYRNDIMSKVRVSLDEAGRHQLEFKFKYSDEVSDETYMGLTDSDYQSSPYARYAASQQDEMTTEHTLMQATHQWAMPTGGVLTSTIYRNEFARNWYKADQIGGLSLSGGGLELASEFEANAAAGETLSVRVKNNNREYLSQGLQTQYDFAVNGNEYVLGARYHEDEEDRFQWVDLYDLDAALNMALANAGVPGTDANRVASAEAFAAFAKARMYFDDFTVDFGARFEDITVKRENFGNDLQRLDTPELRENSTSAFLPAAGVTYRLNDAWVALAGVQKGFAPAAPGNNEQENEESWNYEAGVRYAGSVAGGDARFELIGFYSDYSNMHGNCTAAQGCDLDNIGAQVNAGEVEVGGVELLGAYTYALNGSVDLAFDAAYTFTKAEFQNSFNSNIGIWGNVTAGDEVPYQPEQQLRTGVALKGSLWSLALNARYLGEMRTEAGAGTIAADEKIAVRTIFDMSARYQIADNQSVYLTVDNLTDKTYATTRMHGGVMVGKPRQINIGYQASF</sequence>
<keyword evidence="7 9" id="KW-0472">Membrane</keyword>
<dbReference type="InterPro" id="IPR000531">
    <property type="entry name" value="Beta-barrel_TonB"/>
</dbReference>
<feature type="signal peptide" evidence="12">
    <location>
        <begin position="1"/>
        <end position="38"/>
    </location>
</feature>
<evidence type="ECO:0000256" key="10">
    <source>
        <dbReference type="PROSITE-ProRule" id="PRU10144"/>
    </source>
</evidence>
<dbReference type="InterPro" id="IPR012910">
    <property type="entry name" value="Plug_dom"/>
</dbReference>
<dbReference type="Proteomes" id="UP000288395">
    <property type="component" value="Unassembled WGS sequence"/>
</dbReference>
<dbReference type="Gene3D" id="2.170.130.10">
    <property type="entry name" value="TonB-dependent receptor, plug domain"/>
    <property type="match status" value="1"/>
</dbReference>
<evidence type="ECO:0000256" key="1">
    <source>
        <dbReference type="ARBA" id="ARBA00004571"/>
    </source>
</evidence>
<evidence type="ECO:0000259" key="14">
    <source>
        <dbReference type="Pfam" id="PF07715"/>
    </source>
</evidence>
<dbReference type="InterPro" id="IPR036942">
    <property type="entry name" value="Beta-barrel_TonB_sf"/>
</dbReference>
<keyword evidence="4 9" id="KW-0812">Transmembrane</keyword>
<proteinExistence type="inferred from homology"/>
<organism evidence="15 16">
    <name type="scientific">Aliidiomarina iranensis</name>
    <dbReference type="NCBI Taxonomy" id="1434071"/>
    <lineage>
        <taxon>Bacteria</taxon>
        <taxon>Pseudomonadati</taxon>
        <taxon>Pseudomonadota</taxon>
        <taxon>Gammaproteobacteria</taxon>
        <taxon>Alteromonadales</taxon>
        <taxon>Idiomarinaceae</taxon>
        <taxon>Aliidiomarina</taxon>
    </lineage>
</organism>
<dbReference type="PANTHER" id="PTHR30442">
    <property type="entry name" value="IRON III DICITRATE TRANSPORT PROTEIN FECA"/>
    <property type="match status" value="1"/>
</dbReference>
<feature type="short sequence motif" description="TonB C-terminal box" evidence="10">
    <location>
        <begin position="736"/>
        <end position="753"/>
    </location>
</feature>
<keyword evidence="3 9" id="KW-1134">Transmembrane beta strand</keyword>
<evidence type="ECO:0000256" key="8">
    <source>
        <dbReference type="ARBA" id="ARBA00023237"/>
    </source>
</evidence>